<organism evidence="2 3">
    <name type="scientific">Photorhabdus bodei</name>
    <dbReference type="NCBI Taxonomy" id="2029681"/>
    <lineage>
        <taxon>Bacteria</taxon>
        <taxon>Pseudomonadati</taxon>
        <taxon>Pseudomonadota</taxon>
        <taxon>Gammaproteobacteria</taxon>
        <taxon>Enterobacterales</taxon>
        <taxon>Morganellaceae</taxon>
        <taxon>Photorhabdus</taxon>
    </lineage>
</organism>
<evidence type="ECO:0000313" key="2">
    <source>
        <dbReference type="EMBL" id="NDL05251.1"/>
    </source>
</evidence>
<feature type="transmembrane region" description="Helical" evidence="1">
    <location>
        <begin position="178"/>
        <end position="199"/>
    </location>
</feature>
<feature type="transmembrane region" description="Helical" evidence="1">
    <location>
        <begin position="107"/>
        <end position="128"/>
    </location>
</feature>
<reference evidence="2 3" key="1">
    <citation type="submission" date="2019-12" db="EMBL/GenBank/DDBJ databases">
        <title>Engineering Photorhabdus to improve their lethality against agricultural pests.</title>
        <authorList>
            <person name="Machado R.A.R."/>
        </authorList>
    </citation>
    <scope>NUCLEOTIDE SEQUENCE [LARGE SCALE GENOMIC DNA]</scope>
    <source>
        <strain evidence="2 3">M-CN4</strain>
    </source>
</reference>
<keyword evidence="1" id="KW-1133">Transmembrane helix</keyword>
<gene>
    <name evidence="2" type="ORF">GPY48_19260</name>
</gene>
<proteinExistence type="predicted"/>
<feature type="transmembrane region" description="Helical" evidence="1">
    <location>
        <begin position="219"/>
        <end position="242"/>
    </location>
</feature>
<evidence type="ECO:0000256" key="1">
    <source>
        <dbReference type="SAM" id="Phobius"/>
    </source>
</evidence>
<sequence length="397" mass="45486">MDNNDIGNEVINLVKRVIRPTAIMGFMGFMGFIALFVIWFYLNRLGRLDIFISSVTFKDLFIVIASTFLFSIVLTSIFMFIPSILLISIIKKESNQFHNYKKIRGNFVTIAFIISLLAVGIFLFSAWLADKFEYMEATIIIISVFFVLSSSMLVSYLINRNLISDVLQYKNKRTRIKLSCLFHIIIPASIFLMTLFYSYPLSLIINKIPNKGEVSDNVLMLYVVATSLITVIFSLIPGSVYLSRDKSEGIVKNVYITGYAVIFSLFSLSWIITSIPVFIVNATMKISGISDYNEHSYLINEDNYPLEVFNNKKWNVRALEKNGFFLIDGVTLYAFGDIKLVCPVDVLEAYKNSLRFIPADRSYDEKLNLELRKKAKICHPFLKKELKEFNIIPSKIS</sequence>
<accession>A0ABX0AU88</accession>
<feature type="transmembrane region" description="Helical" evidence="1">
    <location>
        <begin position="254"/>
        <end position="279"/>
    </location>
</feature>
<dbReference type="RefSeq" id="WP_162120773.1">
    <property type="nucleotide sequence ID" value="NZ_CAWPJS010000055.1"/>
</dbReference>
<comment type="caution">
    <text evidence="2">The sequence shown here is derived from an EMBL/GenBank/DDBJ whole genome shotgun (WGS) entry which is preliminary data.</text>
</comment>
<evidence type="ECO:0008006" key="4">
    <source>
        <dbReference type="Google" id="ProtNLM"/>
    </source>
</evidence>
<keyword evidence="3" id="KW-1185">Reference proteome</keyword>
<keyword evidence="1" id="KW-0812">Transmembrane</keyword>
<protein>
    <recommendedName>
        <fullName evidence="4">DUF5671 domain-containing protein</fullName>
    </recommendedName>
</protein>
<name>A0ABX0AU88_9GAMM</name>
<dbReference type="Proteomes" id="UP000466619">
    <property type="component" value="Unassembled WGS sequence"/>
</dbReference>
<feature type="transmembrane region" description="Helical" evidence="1">
    <location>
        <begin position="21"/>
        <end position="42"/>
    </location>
</feature>
<keyword evidence="1" id="KW-0472">Membrane</keyword>
<feature type="transmembrane region" description="Helical" evidence="1">
    <location>
        <begin position="134"/>
        <end position="158"/>
    </location>
</feature>
<dbReference type="EMBL" id="WSFC01000055">
    <property type="protein sequence ID" value="NDL05251.1"/>
    <property type="molecule type" value="Genomic_DNA"/>
</dbReference>
<evidence type="ECO:0000313" key="3">
    <source>
        <dbReference type="Proteomes" id="UP000466619"/>
    </source>
</evidence>
<feature type="transmembrane region" description="Helical" evidence="1">
    <location>
        <begin position="62"/>
        <end position="87"/>
    </location>
</feature>